<dbReference type="Gene3D" id="1.20.120.1020">
    <property type="entry name" value="Prion-inhibition and propagation, HeLo domain"/>
    <property type="match status" value="1"/>
</dbReference>
<evidence type="ECO:0000313" key="4">
    <source>
        <dbReference type="Proteomes" id="UP000258309"/>
    </source>
</evidence>
<dbReference type="Proteomes" id="UP000258309">
    <property type="component" value="Unassembled WGS sequence"/>
</dbReference>
<gene>
    <name evidence="3" type="ORF">B7463_g1370</name>
</gene>
<organism evidence="3 4">
    <name type="scientific">Scytalidium lignicola</name>
    <name type="common">Hyphomycete</name>
    <dbReference type="NCBI Taxonomy" id="5539"/>
    <lineage>
        <taxon>Eukaryota</taxon>
        <taxon>Fungi</taxon>
        <taxon>Dikarya</taxon>
        <taxon>Ascomycota</taxon>
        <taxon>Pezizomycotina</taxon>
        <taxon>Leotiomycetes</taxon>
        <taxon>Leotiomycetes incertae sedis</taxon>
        <taxon>Scytalidium</taxon>
    </lineage>
</organism>
<dbReference type="PANTHER" id="PTHR37542">
    <property type="entry name" value="HELO DOMAIN-CONTAINING PROTEIN-RELATED"/>
    <property type="match status" value="1"/>
</dbReference>
<feature type="non-terminal residue" evidence="3">
    <location>
        <position position="609"/>
    </location>
</feature>
<feature type="domain" description="Protein kinase" evidence="2">
    <location>
        <begin position="246"/>
        <end position="596"/>
    </location>
</feature>
<dbReference type="OrthoDB" id="1911848at2759"/>
<sequence length="609" mass="69786">MADVLGVLPGVLGLLPLCHGGAFQSCPTILRRELTIQADGFVVIKDVFESNRSLDLAVGRIELQCDRYDEWREIWRGSNGEKDARFEAYAKSDPESAERVLRQLALLSHTLFDVRALEEQYGIRQDNRSYRDSKDLSHFKGKIKSGQELTPEIQATFIDRCRINMFFIRKCKFVFKKSEAQWLKLVDFLKECTDTLRSYGPKFDLAKMLKGEFDHLKNLQKDALRRLAEAATYEANQPSLGKTAKGRYSDLATAASFGTVVRFERQHTVYKFTMNDFRIEHSYQLSSSDSSTMALLFDYPVKKENRVVLIEWVDNVDRENEREIGTKALMLAAPKPPQLLLPTCYGMVDDPDNERLGLVLAPPEHIRSHLPQILSAGAISRKRMPISLKELLEKRHPSYIERLELGIRFQLAKKLIDAIHMMHCVGWVHKNIRSDNIVFFATRHTSSHGIMGPDPNHPQQLGFDEPLFVGIGDPRIDDTMEEPHTYYLTKDGEIPAPDLDYYHHPDKRADPLMRYSRSHDIYSIGVVLLEVGIWRPLEEVAYIQSDDFLDTQKQFQKLAMKLDGITGSIYGNVVRRCLAINTRERTEAQIRDLSRFCSEISASLDRCIA</sequence>
<protein>
    <recommendedName>
        <fullName evidence="2">Protein kinase domain-containing protein</fullName>
    </recommendedName>
</protein>
<dbReference type="InterPro" id="IPR038305">
    <property type="entry name" value="HeLo_sf"/>
</dbReference>
<reference evidence="3 4" key="1">
    <citation type="submission" date="2018-05" db="EMBL/GenBank/DDBJ databases">
        <title>Draft genome sequence of Scytalidium lignicola DSM 105466, a ubiquitous saprotrophic fungus.</title>
        <authorList>
            <person name="Buettner E."/>
            <person name="Gebauer A.M."/>
            <person name="Hofrichter M."/>
            <person name="Liers C."/>
            <person name="Kellner H."/>
        </authorList>
    </citation>
    <scope>NUCLEOTIDE SEQUENCE [LARGE SCALE GENOMIC DNA]</scope>
    <source>
        <strain evidence="3 4">DSM 105466</strain>
    </source>
</reference>
<evidence type="ECO:0000256" key="1">
    <source>
        <dbReference type="SAM" id="SignalP"/>
    </source>
</evidence>
<dbReference type="GO" id="GO:0004672">
    <property type="term" value="F:protein kinase activity"/>
    <property type="evidence" value="ECO:0007669"/>
    <property type="project" value="InterPro"/>
</dbReference>
<dbReference type="GO" id="GO:0005524">
    <property type="term" value="F:ATP binding"/>
    <property type="evidence" value="ECO:0007669"/>
    <property type="project" value="InterPro"/>
</dbReference>
<keyword evidence="1" id="KW-0732">Signal</keyword>
<dbReference type="PANTHER" id="PTHR37542:SF3">
    <property type="entry name" value="PRION-INHIBITION AND PROPAGATION HELO DOMAIN-CONTAINING PROTEIN"/>
    <property type="match status" value="1"/>
</dbReference>
<dbReference type="InterPro" id="IPR011009">
    <property type="entry name" value="Kinase-like_dom_sf"/>
</dbReference>
<dbReference type="EMBL" id="NCSJ02000014">
    <property type="protein sequence ID" value="RFU34982.1"/>
    <property type="molecule type" value="Genomic_DNA"/>
</dbReference>
<dbReference type="InterPro" id="IPR000719">
    <property type="entry name" value="Prot_kinase_dom"/>
</dbReference>
<dbReference type="Gene3D" id="1.10.510.10">
    <property type="entry name" value="Transferase(Phosphotransferase) domain 1"/>
    <property type="match status" value="1"/>
</dbReference>
<dbReference type="STRING" id="5539.A0A3E2HP49"/>
<dbReference type="AlphaFoldDB" id="A0A3E2HP49"/>
<dbReference type="OMA" id="RVVLIEW"/>
<proteinExistence type="predicted"/>
<evidence type="ECO:0000313" key="3">
    <source>
        <dbReference type="EMBL" id="RFU34982.1"/>
    </source>
</evidence>
<feature type="chain" id="PRO_5017809669" description="Protein kinase domain-containing protein" evidence="1">
    <location>
        <begin position="21"/>
        <end position="609"/>
    </location>
</feature>
<comment type="caution">
    <text evidence="3">The sequence shown here is derived from an EMBL/GenBank/DDBJ whole genome shotgun (WGS) entry which is preliminary data.</text>
</comment>
<name>A0A3E2HP49_SCYLI</name>
<keyword evidence="4" id="KW-1185">Reference proteome</keyword>
<feature type="signal peptide" evidence="1">
    <location>
        <begin position="1"/>
        <end position="20"/>
    </location>
</feature>
<dbReference type="PROSITE" id="PS50011">
    <property type="entry name" value="PROTEIN_KINASE_DOM"/>
    <property type="match status" value="1"/>
</dbReference>
<dbReference type="SUPFAM" id="SSF56112">
    <property type="entry name" value="Protein kinase-like (PK-like)"/>
    <property type="match status" value="1"/>
</dbReference>
<evidence type="ECO:0000259" key="2">
    <source>
        <dbReference type="PROSITE" id="PS50011"/>
    </source>
</evidence>
<feature type="non-terminal residue" evidence="3">
    <location>
        <position position="1"/>
    </location>
</feature>
<accession>A0A3E2HP49</accession>